<organism evidence="1 2">
    <name type="scientific">Zarea fungicola</name>
    <dbReference type="NCBI Taxonomy" id="93591"/>
    <lineage>
        <taxon>Eukaryota</taxon>
        <taxon>Fungi</taxon>
        <taxon>Dikarya</taxon>
        <taxon>Ascomycota</taxon>
        <taxon>Pezizomycotina</taxon>
        <taxon>Sordariomycetes</taxon>
        <taxon>Hypocreomycetidae</taxon>
        <taxon>Hypocreales</taxon>
        <taxon>Cordycipitaceae</taxon>
        <taxon>Zarea</taxon>
    </lineage>
</organism>
<protein>
    <submittedName>
        <fullName evidence="1">Uncharacterized protein</fullName>
    </submittedName>
</protein>
<evidence type="ECO:0000313" key="1">
    <source>
        <dbReference type="EMBL" id="KAJ2967309.1"/>
    </source>
</evidence>
<sequence>MGRPSPVTSPITGTDTRLRVYPQVRVTTNYASSETTLAESLPPSPNQPPPYGDEALPSPPQYLEEGRGQEKKHGPPLPKKTLIIRLCTSIFIAFIVCLIVAAVVGRIHDAQIKKHQEAEDEAARSAIVNGTRITMRVMEMTARSTPTSLPASMVINQSASANPSIARPTGTIVSTYNCPFITPSATRTLPVSTNTGSAYPAGSVCGLTTPFEKPEDEKENGGIVDVALYSLKDCVIARSSYKISGDTLGYRCALSCSEDGEPGIAGLDEGWKWSCG</sequence>
<accession>A0ACC1MKY4</accession>
<proteinExistence type="predicted"/>
<gene>
    <name evidence="1" type="ORF">NQ176_g9724</name>
</gene>
<dbReference type="Proteomes" id="UP001143910">
    <property type="component" value="Unassembled WGS sequence"/>
</dbReference>
<reference evidence="1" key="1">
    <citation type="submission" date="2022-08" db="EMBL/GenBank/DDBJ databases">
        <title>Genome Sequence of Lecanicillium fungicola.</title>
        <authorList>
            <person name="Buettner E."/>
        </authorList>
    </citation>
    <scope>NUCLEOTIDE SEQUENCE</scope>
    <source>
        <strain evidence="1">Babe33</strain>
    </source>
</reference>
<dbReference type="EMBL" id="JANJQO010002335">
    <property type="protein sequence ID" value="KAJ2967309.1"/>
    <property type="molecule type" value="Genomic_DNA"/>
</dbReference>
<keyword evidence="2" id="KW-1185">Reference proteome</keyword>
<comment type="caution">
    <text evidence="1">The sequence shown here is derived from an EMBL/GenBank/DDBJ whole genome shotgun (WGS) entry which is preliminary data.</text>
</comment>
<name>A0ACC1MKY4_9HYPO</name>
<evidence type="ECO:0000313" key="2">
    <source>
        <dbReference type="Proteomes" id="UP001143910"/>
    </source>
</evidence>